<dbReference type="RefSeq" id="WP_203643729.1">
    <property type="nucleotide sequence ID" value="NZ_BOLN01000003.1"/>
</dbReference>
<dbReference type="Proteomes" id="UP001597189">
    <property type="component" value="Unassembled WGS sequence"/>
</dbReference>
<proteinExistence type="inferred from homology"/>
<reference evidence="6" key="1">
    <citation type="journal article" date="2019" name="Int. J. Syst. Evol. Microbiol.">
        <title>The Global Catalogue of Microorganisms (GCM) 10K type strain sequencing project: providing services to taxonomists for standard genome sequencing and annotation.</title>
        <authorList>
            <consortium name="The Broad Institute Genomics Platform"/>
            <consortium name="The Broad Institute Genome Sequencing Center for Infectious Disease"/>
            <person name="Wu L."/>
            <person name="Ma J."/>
        </authorList>
    </citation>
    <scope>NUCLEOTIDE SEQUENCE [LARGE SCALE GENOMIC DNA]</scope>
    <source>
        <strain evidence="6">CCM 8979</strain>
    </source>
</reference>
<name>A0ABW4D4T3_9LACO</name>
<evidence type="ECO:0000256" key="1">
    <source>
        <dbReference type="ARBA" id="ARBA00009981"/>
    </source>
</evidence>
<keyword evidence="6" id="KW-1185">Reference proteome</keyword>
<evidence type="ECO:0000256" key="2">
    <source>
        <dbReference type="RuleBase" id="RU362080"/>
    </source>
</evidence>
<gene>
    <name evidence="5" type="ORF">ACFQ44_05535</name>
</gene>
<comment type="similarity">
    <text evidence="1 2">Belongs to the phD/YefM antitoxin family.</text>
</comment>
<evidence type="ECO:0000313" key="6">
    <source>
        <dbReference type="Proteomes" id="UP001597189"/>
    </source>
</evidence>
<feature type="coiled-coil region" evidence="3">
    <location>
        <begin position="43"/>
        <end position="70"/>
    </location>
</feature>
<protein>
    <recommendedName>
        <fullName evidence="2">Antitoxin</fullName>
    </recommendedName>
</protein>
<dbReference type="SUPFAM" id="SSF143120">
    <property type="entry name" value="YefM-like"/>
    <property type="match status" value="1"/>
</dbReference>
<keyword evidence="3" id="KW-0175">Coiled coil</keyword>
<dbReference type="InterPro" id="IPR036165">
    <property type="entry name" value="YefM-like_sf"/>
</dbReference>
<comment type="function">
    <text evidence="2">Antitoxin component of a type II toxin-antitoxin (TA) system.</text>
</comment>
<dbReference type="InterPro" id="IPR006442">
    <property type="entry name" value="Antitoxin_Phd/YefM"/>
</dbReference>
<accession>A0ABW4D4T3</accession>
<dbReference type="Pfam" id="PF02604">
    <property type="entry name" value="PhdYeFM_antitox"/>
    <property type="match status" value="1"/>
</dbReference>
<sequence>MQTMNVPISNITDLKKSPKKLFDEAGDKKTGVYVFNRDQPAGVVFAVADYEKLVNQNEELQEKLFEMEQDYLVSQRLLKQAQAPTPLVDDKTVRGSVADEKPVIDENDGWE</sequence>
<feature type="region of interest" description="Disordered" evidence="4">
    <location>
        <begin position="84"/>
        <end position="111"/>
    </location>
</feature>
<evidence type="ECO:0000256" key="4">
    <source>
        <dbReference type="SAM" id="MobiDB-lite"/>
    </source>
</evidence>
<organism evidence="5 6">
    <name type="scientific">Levilactobacillus lanxiensis</name>
    <dbReference type="NCBI Taxonomy" id="2799568"/>
    <lineage>
        <taxon>Bacteria</taxon>
        <taxon>Bacillati</taxon>
        <taxon>Bacillota</taxon>
        <taxon>Bacilli</taxon>
        <taxon>Lactobacillales</taxon>
        <taxon>Lactobacillaceae</taxon>
        <taxon>Levilactobacillus</taxon>
    </lineage>
</organism>
<feature type="compositionally biased region" description="Basic and acidic residues" evidence="4">
    <location>
        <begin position="88"/>
        <end position="104"/>
    </location>
</feature>
<comment type="caution">
    <text evidence="5">The sequence shown here is derived from an EMBL/GenBank/DDBJ whole genome shotgun (WGS) entry which is preliminary data.</text>
</comment>
<dbReference type="EMBL" id="JBHTOD010000003">
    <property type="protein sequence ID" value="MFD1455153.1"/>
    <property type="molecule type" value="Genomic_DNA"/>
</dbReference>
<evidence type="ECO:0000256" key="3">
    <source>
        <dbReference type="SAM" id="Coils"/>
    </source>
</evidence>
<evidence type="ECO:0000313" key="5">
    <source>
        <dbReference type="EMBL" id="MFD1455153.1"/>
    </source>
</evidence>